<dbReference type="PRINTS" id="PR00625">
    <property type="entry name" value="JDOMAIN"/>
</dbReference>
<dbReference type="EMBL" id="FNCW01000007">
    <property type="protein sequence ID" value="SDG79928.1"/>
    <property type="molecule type" value="Genomic_DNA"/>
</dbReference>
<dbReference type="RefSeq" id="WP_093368053.1">
    <property type="nucleotide sequence ID" value="NZ_FNCW01000007.1"/>
</dbReference>
<protein>
    <submittedName>
        <fullName evidence="3">DnaJ like chaperone protein</fullName>
    </submittedName>
</protein>
<keyword evidence="1" id="KW-0812">Transmembrane</keyword>
<feature type="domain" description="J" evidence="2">
    <location>
        <begin position="195"/>
        <end position="257"/>
    </location>
</feature>
<dbReference type="AlphaFoldDB" id="A0A1G7X6U7"/>
<dbReference type="InterPro" id="IPR050817">
    <property type="entry name" value="DjlA_DnaK_co-chaperone"/>
</dbReference>
<accession>A0A1G7X6U7</accession>
<dbReference type="InterPro" id="IPR036869">
    <property type="entry name" value="J_dom_sf"/>
</dbReference>
<feature type="transmembrane region" description="Helical" evidence="1">
    <location>
        <begin position="12"/>
        <end position="39"/>
    </location>
</feature>
<dbReference type="STRING" id="470826.SAMN04488027_107129"/>
<dbReference type="InterPro" id="IPR007791">
    <property type="entry name" value="DjlA_N"/>
</dbReference>
<evidence type="ECO:0000256" key="1">
    <source>
        <dbReference type="SAM" id="Phobius"/>
    </source>
</evidence>
<dbReference type="SMART" id="SM00271">
    <property type="entry name" value="DnaJ"/>
    <property type="match status" value="1"/>
</dbReference>
<dbReference type="Pfam" id="PF00226">
    <property type="entry name" value="DnaJ"/>
    <property type="match status" value="1"/>
</dbReference>
<dbReference type="Pfam" id="PF05099">
    <property type="entry name" value="TerB"/>
    <property type="match status" value="1"/>
</dbReference>
<gene>
    <name evidence="3" type="ORF">SAMN04488027_107129</name>
</gene>
<keyword evidence="1" id="KW-1133">Transmembrane helix</keyword>
<keyword evidence="4" id="KW-1185">Reference proteome</keyword>
<dbReference type="SUPFAM" id="SSF158682">
    <property type="entry name" value="TerB-like"/>
    <property type="match status" value="1"/>
</dbReference>
<sequence>MLLYLQSKLFDLKWIGAILGFFYMRFGGAIIGFLIGSILDRIFRSSSSGTGGGFGKIFQEQGGQVSPGDFELNLLSLSSLVIKADGKVTQQEMDFVRMYFVQAYGKERANATFRTFNEVIKNREISADKICNYLRPRVRYEVRLQILHFLFNISNADGHVSEAELQVLLNISQNLQIANSDFESIKAMFFKSADNAYKILEIEKSASDSEVKKAYRAMAKKFHPDKLQHMDEVYRKGAQEKFNKVQEAYEQIQKERGL</sequence>
<evidence type="ECO:0000313" key="4">
    <source>
        <dbReference type="Proteomes" id="UP000199296"/>
    </source>
</evidence>
<evidence type="ECO:0000313" key="3">
    <source>
        <dbReference type="EMBL" id="SDG79928.1"/>
    </source>
</evidence>
<proteinExistence type="predicted"/>
<dbReference type="PROSITE" id="PS50076">
    <property type="entry name" value="DNAJ_2"/>
    <property type="match status" value="1"/>
</dbReference>
<keyword evidence="1" id="KW-0472">Membrane</keyword>
<dbReference type="InterPro" id="IPR029024">
    <property type="entry name" value="TerB-like"/>
</dbReference>
<dbReference type="SUPFAM" id="SSF46565">
    <property type="entry name" value="Chaperone J-domain"/>
    <property type="match status" value="1"/>
</dbReference>
<dbReference type="Gene3D" id="1.10.287.110">
    <property type="entry name" value="DnaJ domain"/>
    <property type="match status" value="1"/>
</dbReference>
<evidence type="ECO:0000259" key="2">
    <source>
        <dbReference type="PROSITE" id="PS50076"/>
    </source>
</evidence>
<dbReference type="InterPro" id="IPR001623">
    <property type="entry name" value="DnaJ_domain"/>
</dbReference>
<dbReference type="OrthoDB" id="9779622at2"/>
<name>A0A1G7X6U7_9FLAO</name>
<dbReference type="PANTHER" id="PTHR24074">
    <property type="entry name" value="CO-CHAPERONE PROTEIN DJLA"/>
    <property type="match status" value="1"/>
</dbReference>
<reference evidence="3 4" key="1">
    <citation type="submission" date="2016-10" db="EMBL/GenBank/DDBJ databases">
        <authorList>
            <person name="de Groot N.N."/>
        </authorList>
    </citation>
    <scope>NUCLEOTIDE SEQUENCE [LARGE SCALE GENOMIC DNA]</scope>
    <source>
        <strain evidence="3 4">DSM 19803</strain>
    </source>
</reference>
<dbReference type="CDD" id="cd06257">
    <property type="entry name" value="DnaJ"/>
    <property type="match status" value="1"/>
</dbReference>
<dbReference type="Gene3D" id="1.10.3680.10">
    <property type="entry name" value="TerB-like"/>
    <property type="match status" value="1"/>
</dbReference>
<dbReference type="Proteomes" id="UP000199296">
    <property type="component" value="Unassembled WGS sequence"/>
</dbReference>
<organism evidence="3 4">
    <name type="scientific">Psychroflexus sediminis</name>
    <dbReference type="NCBI Taxonomy" id="470826"/>
    <lineage>
        <taxon>Bacteria</taxon>
        <taxon>Pseudomonadati</taxon>
        <taxon>Bacteroidota</taxon>
        <taxon>Flavobacteriia</taxon>
        <taxon>Flavobacteriales</taxon>
        <taxon>Flavobacteriaceae</taxon>
        <taxon>Psychroflexus</taxon>
    </lineage>
</organism>